<dbReference type="Gene3D" id="3.30.1490.190">
    <property type="match status" value="1"/>
</dbReference>
<dbReference type="Pfam" id="PF01475">
    <property type="entry name" value="FUR"/>
    <property type="match status" value="1"/>
</dbReference>
<name>M1WKT6_PSEP2</name>
<comment type="cofactor">
    <cofactor evidence="13">
        <name>Mn(2+)</name>
        <dbReference type="ChEBI" id="CHEBI:29035"/>
    </cofactor>
    <cofactor evidence="13">
        <name>Fe(2+)</name>
        <dbReference type="ChEBI" id="CHEBI:29033"/>
    </cofactor>
    <text evidence="13">Binds 1 Mn(2+) or Fe(2+) ion per subunit.</text>
</comment>
<proteinExistence type="inferred from homology"/>
<dbReference type="InterPro" id="IPR043135">
    <property type="entry name" value="Fur_C"/>
</dbReference>
<keyword evidence="6" id="KW-0678">Repressor</keyword>
<evidence type="ECO:0000256" key="10">
    <source>
        <dbReference type="ARBA" id="ARBA00023125"/>
    </source>
</evidence>
<comment type="similarity">
    <text evidence="2">Belongs to the Fur family.</text>
</comment>
<dbReference type="GO" id="GO:0005829">
    <property type="term" value="C:cytosol"/>
    <property type="evidence" value="ECO:0007669"/>
    <property type="project" value="TreeGrafter"/>
</dbReference>
<evidence type="ECO:0000313" key="14">
    <source>
        <dbReference type="EMBL" id="CCH50166.1"/>
    </source>
</evidence>
<dbReference type="GO" id="GO:0008270">
    <property type="term" value="F:zinc ion binding"/>
    <property type="evidence" value="ECO:0007669"/>
    <property type="project" value="TreeGrafter"/>
</dbReference>
<keyword evidence="8 12" id="KW-0862">Zinc</keyword>
<comment type="cofactor">
    <cofactor evidence="12">
        <name>Zn(2+)</name>
        <dbReference type="ChEBI" id="CHEBI:29105"/>
    </cofactor>
    <text evidence="12">Binds 1 zinc ion per subunit.</text>
</comment>
<evidence type="ECO:0000256" key="9">
    <source>
        <dbReference type="ARBA" id="ARBA00023015"/>
    </source>
</evidence>
<keyword evidence="9" id="KW-0805">Transcription regulation</keyword>
<feature type="binding site" evidence="12">
    <location>
        <position position="138"/>
    </location>
    <ligand>
        <name>Zn(2+)</name>
        <dbReference type="ChEBI" id="CHEBI:29105"/>
    </ligand>
</feature>
<reference evidence="14 15" key="1">
    <citation type="journal article" date="2013" name="PLoS ONE">
        <title>The first genomic and proteomic characterization of a deep-sea sulfate reducer: insights into the piezophilic lifestyle of Desulfovibrio piezophilus.</title>
        <authorList>
            <person name="Pradel N."/>
            <person name="Ji B."/>
            <person name="Gimenez G."/>
            <person name="Talla E."/>
            <person name="Lenoble P."/>
            <person name="Garel M."/>
            <person name="Tamburini C."/>
            <person name="Fourquet P."/>
            <person name="Lebrun R."/>
            <person name="Bertin P."/>
            <person name="Denis Y."/>
            <person name="Pophillat M."/>
            <person name="Barbe V."/>
            <person name="Ollivier B."/>
            <person name="Dolla A."/>
        </authorList>
    </citation>
    <scope>NUCLEOTIDE SEQUENCE [LARGE SCALE GENOMIC DNA]</scope>
    <source>
        <strain evidence="15">DSM 10523 / SB164P1</strain>
    </source>
</reference>
<evidence type="ECO:0000256" key="5">
    <source>
        <dbReference type="ARBA" id="ARBA00022490"/>
    </source>
</evidence>
<keyword evidence="7 12" id="KW-0479">Metal-binding</keyword>
<evidence type="ECO:0000256" key="1">
    <source>
        <dbReference type="ARBA" id="ARBA00004496"/>
    </source>
</evidence>
<sequence>MQEALKTFKEYLTSNNLKLTQQRLLIFKVFMSNEEKLSSDKLLRAVQELDIRISRSTVYRTVKHLLNSGIARCIQRGDGSTHYESMGDHHSQMICERCGKRYPISNPYIDCLQQETARQQGFTMFSFQTQIHGICNQCTPSETEREIASEHHVPPKMKQGV</sequence>
<dbReference type="SUPFAM" id="SSF46785">
    <property type="entry name" value="Winged helix' DNA-binding domain"/>
    <property type="match status" value="1"/>
</dbReference>
<evidence type="ECO:0000256" key="7">
    <source>
        <dbReference type="ARBA" id="ARBA00022723"/>
    </source>
</evidence>
<comment type="subcellular location">
    <subcellularLocation>
        <location evidence="1">Cytoplasm</location>
    </subcellularLocation>
</comment>
<dbReference type="PATRIC" id="fig|879567.3.peg.3160"/>
<keyword evidence="15" id="KW-1185">Reference proteome</keyword>
<dbReference type="CDD" id="cd07153">
    <property type="entry name" value="Fur_like"/>
    <property type="match status" value="1"/>
</dbReference>
<feature type="binding site" evidence="12">
    <location>
        <position position="135"/>
    </location>
    <ligand>
        <name>Zn(2+)</name>
        <dbReference type="ChEBI" id="CHEBI:29105"/>
    </ligand>
</feature>
<evidence type="ECO:0000256" key="11">
    <source>
        <dbReference type="ARBA" id="ARBA00023163"/>
    </source>
</evidence>
<comment type="subunit">
    <text evidence="3">Homodimer.</text>
</comment>
<dbReference type="eggNOG" id="COG0735">
    <property type="taxonomic scope" value="Bacteria"/>
</dbReference>
<evidence type="ECO:0000256" key="12">
    <source>
        <dbReference type="PIRSR" id="PIRSR602481-1"/>
    </source>
</evidence>
<dbReference type="Gene3D" id="1.10.10.10">
    <property type="entry name" value="Winged helix-like DNA-binding domain superfamily/Winged helix DNA-binding domain"/>
    <property type="match status" value="1"/>
</dbReference>
<dbReference type="BioCyc" id="DPIE1322246:BN4_RS14755-MONOMER"/>
<dbReference type="Proteomes" id="UP000011724">
    <property type="component" value="Chromosome"/>
</dbReference>
<feature type="binding site" evidence="12">
    <location>
        <position position="98"/>
    </location>
    <ligand>
        <name>Zn(2+)</name>
        <dbReference type="ChEBI" id="CHEBI:29105"/>
    </ligand>
</feature>
<dbReference type="GO" id="GO:1900376">
    <property type="term" value="P:regulation of secondary metabolite biosynthetic process"/>
    <property type="evidence" value="ECO:0007669"/>
    <property type="project" value="TreeGrafter"/>
</dbReference>
<dbReference type="PANTHER" id="PTHR33202:SF2">
    <property type="entry name" value="FERRIC UPTAKE REGULATION PROTEIN"/>
    <property type="match status" value="1"/>
</dbReference>
<evidence type="ECO:0000256" key="2">
    <source>
        <dbReference type="ARBA" id="ARBA00007957"/>
    </source>
</evidence>
<dbReference type="InterPro" id="IPR036388">
    <property type="entry name" value="WH-like_DNA-bd_sf"/>
</dbReference>
<dbReference type="InterPro" id="IPR002481">
    <property type="entry name" value="FUR"/>
</dbReference>
<dbReference type="AlphaFoldDB" id="M1WKT6"/>
<evidence type="ECO:0000313" key="15">
    <source>
        <dbReference type="Proteomes" id="UP000011724"/>
    </source>
</evidence>
<gene>
    <name evidence="14" type="ordered locus">BN4_20104</name>
</gene>
<dbReference type="OrthoDB" id="5456385at2"/>
<evidence type="ECO:0000256" key="13">
    <source>
        <dbReference type="PIRSR" id="PIRSR602481-2"/>
    </source>
</evidence>
<evidence type="ECO:0000256" key="6">
    <source>
        <dbReference type="ARBA" id="ARBA00022491"/>
    </source>
</evidence>
<evidence type="ECO:0000256" key="4">
    <source>
        <dbReference type="ARBA" id="ARBA00020910"/>
    </source>
</evidence>
<dbReference type="EMBL" id="FO203427">
    <property type="protein sequence ID" value="CCH50166.1"/>
    <property type="molecule type" value="Genomic_DNA"/>
</dbReference>
<dbReference type="RefSeq" id="WP_015416208.1">
    <property type="nucleotide sequence ID" value="NC_020409.1"/>
</dbReference>
<keyword evidence="5" id="KW-0963">Cytoplasm</keyword>
<keyword evidence="13" id="KW-0408">Iron</keyword>
<organism evidence="14 15">
    <name type="scientific">Pseudodesulfovibrio piezophilus (strain DSM 21447 / JCM 15486 / C1TLV30)</name>
    <name type="common">Desulfovibrio piezophilus</name>
    <dbReference type="NCBI Taxonomy" id="1322246"/>
    <lineage>
        <taxon>Bacteria</taxon>
        <taxon>Pseudomonadati</taxon>
        <taxon>Thermodesulfobacteriota</taxon>
        <taxon>Desulfovibrionia</taxon>
        <taxon>Desulfovibrionales</taxon>
        <taxon>Desulfovibrionaceae</taxon>
    </lineage>
</organism>
<dbReference type="KEGG" id="dpi:BN4_20104"/>
<reference evidence="15" key="2">
    <citation type="journal article" date="2013" name="Stand. Genomic Sci.">
        <title>Complete genome sequence of Desulfocapsa sulfexigens, a marine deltaproteobacterium specialized in disproportionating inorganic sulfur compounds.</title>
        <authorList>
            <person name="Finster K.W."/>
            <person name="Kjeldsen K.U."/>
            <person name="Kube M."/>
            <person name="Reinhardt R."/>
            <person name="Mussmann M."/>
            <person name="Amann R."/>
            <person name="Schreiber L."/>
        </authorList>
    </citation>
    <scope>NUCLEOTIDE SEQUENCE [LARGE SCALE GENOMIC DNA]</scope>
    <source>
        <strain evidence="15">DSM 10523 / SB164P1</strain>
    </source>
</reference>
<evidence type="ECO:0000256" key="3">
    <source>
        <dbReference type="ARBA" id="ARBA00011738"/>
    </source>
</evidence>
<accession>M1WKT6</accession>
<keyword evidence="11" id="KW-0804">Transcription</keyword>
<dbReference type="PANTHER" id="PTHR33202">
    <property type="entry name" value="ZINC UPTAKE REGULATION PROTEIN"/>
    <property type="match status" value="1"/>
</dbReference>
<dbReference type="GO" id="GO:0003700">
    <property type="term" value="F:DNA-binding transcription factor activity"/>
    <property type="evidence" value="ECO:0007669"/>
    <property type="project" value="InterPro"/>
</dbReference>
<dbReference type="GO" id="GO:0045892">
    <property type="term" value="P:negative regulation of DNA-templated transcription"/>
    <property type="evidence" value="ECO:0007669"/>
    <property type="project" value="TreeGrafter"/>
</dbReference>
<feature type="binding site" evidence="13">
    <location>
        <position position="89"/>
    </location>
    <ligand>
        <name>Fe cation</name>
        <dbReference type="ChEBI" id="CHEBI:24875"/>
    </ligand>
</feature>
<dbReference type="InterPro" id="IPR036390">
    <property type="entry name" value="WH_DNA-bd_sf"/>
</dbReference>
<dbReference type="STRING" id="1322246.BN4_20104"/>
<protein>
    <recommendedName>
        <fullName evidence="4">Ferric uptake regulation protein</fullName>
    </recommendedName>
</protein>
<dbReference type="HOGENOM" id="CLU_096072_4_2_7"/>
<evidence type="ECO:0000256" key="8">
    <source>
        <dbReference type="ARBA" id="ARBA00022833"/>
    </source>
</evidence>
<feature type="binding site" evidence="12">
    <location>
        <position position="95"/>
    </location>
    <ligand>
        <name>Zn(2+)</name>
        <dbReference type="ChEBI" id="CHEBI:29105"/>
    </ligand>
</feature>
<dbReference type="GO" id="GO:0000976">
    <property type="term" value="F:transcription cis-regulatory region binding"/>
    <property type="evidence" value="ECO:0007669"/>
    <property type="project" value="TreeGrafter"/>
</dbReference>
<keyword evidence="10" id="KW-0238">DNA-binding</keyword>